<dbReference type="KEGG" id="csn:Cyast_0878"/>
<sequence length="252" mass="29021">MKFTFASFYHFTPLKDLEILQDKLLNLCNQLAIKGTILIAEEGINSNIVGNEEAIKKVVSEIKKILNEQEFDVKYSDTNDIPFERMKVKIKKEIITFGVPEANPHEQVGTYLSPREWNELIAQPDVKLVDTRNDYEVEIGTFKKAENPQIKSFREFNDYIEENLSENKEQKVALFCTGGIRCEKVTALMLKRGFKEVYHLKGGILKYLEEIPETESLWEGECFVFDDRVAVKHGLEEGSYQLSECGNPVKKQ</sequence>
<dbReference type="BioCyc" id="CSTA292563:G1353-885-MONOMER"/>
<feature type="domain" description="Rhodanese" evidence="2">
    <location>
        <begin position="122"/>
        <end position="216"/>
    </location>
</feature>
<reference evidence="4" key="1">
    <citation type="journal article" date="2013" name="Proc. Natl. Acad. Sci. U.S.A.">
        <title>Improving the coverage of the cyanobacterial phylum using diversity-driven genome sequencing.</title>
        <authorList>
            <person name="Shih P.M."/>
            <person name="Wu D."/>
            <person name="Latifi A."/>
            <person name="Axen S.D."/>
            <person name="Fewer D.P."/>
            <person name="Talla E."/>
            <person name="Calteau A."/>
            <person name="Cai F."/>
            <person name="Tandeau de Marsac N."/>
            <person name="Rippka R."/>
            <person name="Herdman M."/>
            <person name="Sivonen K."/>
            <person name="Coursin T."/>
            <person name="Laurent T."/>
            <person name="Goodwin L."/>
            <person name="Nolan M."/>
            <person name="Davenport K.W."/>
            <person name="Han C.S."/>
            <person name="Rubin E.M."/>
            <person name="Eisen J.A."/>
            <person name="Woyke T."/>
            <person name="Gugger M."/>
            <person name="Kerfeld C.A."/>
        </authorList>
    </citation>
    <scope>NUCLEOTIDE SEQUENCE [LARGE SCALE GENOMIC DNA]</scope>
    <source>
        <strain evidence="4">ATCC 29140 / PCC 7202</strain>
    </source>
</reference>
<evidence type="ECO:0000313" key="4">
    <source>
        <dbReference type="Proteomes" id="UP000010483"/>
    </source>
</evidence>
<dbReference type="InterPro" id="IPR036873">
    <property type="entry name" value="Rhodanese-like_dom_sf"/>
</dbReference>
<dbReference type="InterPro" id="IPR001763">
    <property type="entry name" value="Rhodanese-like_dom"/>
</dbReference>
<dbReference type="GO" id="GO:0016705">
    <property type="term" value="F:oxidoreductase activity, acting on paired donors, with incorporation or reduction of molecular oxygen"/>
    <property type="evidence" value="ECO:0007669"/>
    <property type="project" value="UniProtKB-UniRule"/>
</dbReference>
<keyword evidence="4" id="KW-1185">Reference proteome</keyword>
<dbReference type="STRING" id="292563.Cyast_0878"/>
<dbReference type="PATRIC" id="fig|292563.3.peg.922"/>
<dbReference type="GO" id="GO:0006400">
    <property type="term" value="P:tRNA modification"/>
    <property type="evidence" value="ECO:0007669"/>
    <property type="project" value="UniProtKB-UniRule"/>
</dbReference>
<gene>
    <name evidence="1" type="primary">trhO</name>
    <name evidence="3" type="ordered locus">Cyast_0878</name>
</gene>
<comment type="catalytic activity">
    <reaction evidence="1">
        <text>uridine(34) in tRNA + AH2 + O2 = 5-hydroxyuridine(34) in tRNA + A + H2O</text>
        <dbReference type="Rhea" id="RHEA:64224"/>
        <dbReference type="Rhea" id="RHEA-COMP:11727"/>
        <dbReference type="Rhea" id="RHEA-COMP:13381"/>
        <dbReference type="ChEBI" id="CHEBI:13193"/>
        <dbReference type="ChEBI" id="CHEBI:15377"/>
        <dbReference type="ChEBI" id="CHEBI:15379"/>
        <dbReference type="ChEBI" id="CHEBI:17499"/>
        <dbReference type="ChEBI" id="CHEBI:65315"/>
        <dbReference type="ChEBI" id="CHEBI:136877"/>
    </reaction>
</comment>
<dbReference type="Gene3D" id="3.30.70.100">
    <property type="match status" value="1"/>
</dbReference>
<name>K9YKD2_CYASC</name>
<evidence type="ECO:0000256" key="1">
    <source>
        <dbReference type="HAMAP-Rule" id="MF_00469"/>
    </source>
</evidence>
<dbReference type="eggNOG" id="COG1054">
    <property type="taxonomic scope" value="Bacteria"/>
</dbReference>
<dbReference type="AlphaFoldDB" id="K9YKD2"/>
<dbReference type="PANTHER" id="PTHR43268:SF3">
    <property type="entry name" value="RHODANESE-LIKE DOMAIN-CONTAINING PROTEIN 7-RELATED"/>
    <property type="match status" value="1"/>
</dbReference>
<dbReference type="SMART" id="SM00450">
    <property type="entry name" value="RHOD"/>
    <property type="match status" value="1"/>
</dbReference>
<dbReference type="PROSITE" id="PS50206">
    <property type="entry name" value="RHODANESE_3"/>
    <property type="match status" value="1"/>
</dbReference>
<dbReference type="HAMAP" id="MF_00469">
    <property type="entry name" value="TrhO"/>
    <property type="match status" value="1"/>
</dbReference>
<dbReference type="HOGENOM" id="CLU_038878_0_0_3"/>
<dbReference type="Pfam" id="PF17773">
    <property type="entry name" value="UPF0176_N"/>
    <property type="match status" value="1"/>
</dbReference>
<proteinExistence type="inferred from homology"/>
<evidence type="ECO:0000259" key="2">
    <source>
        <dbReference type="PROSITE" id="PS50206"/>
    </source>
</evidence>
<dbReference type="EC" id="1.14.-.-" evidence="1"/>
<dbReference type="InterPro" id="IPR040503">
    <property type="entry name" value="TRHO_N"/>
</dbReference>
<keyword evidence="1" id="KW-0560">Oxidoreductase</keyword>
<dbReference type="CDD" id="cd01518">
    <property type="entry name" value="RHOD_YceA"/>
    <property type="match status" value="1"/>
</dbReference>
<dbReference type="PANTHER" id="PTHR43268">
    <property type="entry name" value="THIOSULFATE SULFURTRANSFERASE/RHODANESE-LIKE DOMAIN-CONTAINING PROTEIN 2"/>
    <property type="match status" value="1"/>
</dbReference>
<comment type="similarity">
    <text evidence="1">Belongs to the TrhO family.</text>
</comment>
<dbReference type="Pfam" id="PF00581">
    <property type="entry name" value="Rhodanese"/>
    <property type="match status" value="1"/>
</dbReference>
<protein>
    <recommendedName>
        <fullName evidence="1">tRNA uridine(34) hydroxylase</fullName>
        <ecNumber evidence="1">1.14.-.-</ecNumber>
    </recommendedName>
    <alternativeName>
        <fullName evidence="1">tRNA hydroxylation protein O</fullName>
    </alternativeName>
</protein>
<dbReference type="InterPro" id="IPR020936">
    <property type="entry name" value="TrhO"/>
</dbReference>
<dbReference type="Proteomes" id="UP000010483">
    <property type="component" value="Chromosome"/>
</dbReference>
<comment type="function">
    <text evidence="1">Catalyzes oxygen-dependent 5-hydroxyuridine (ho5U) modification at position 34 in tRNAs.</text>
</comment>
<keyword evidence="1" id="KW-0819">tRNA processing</keyword>
<evidence type="ECO:0000313" key="3">
    <source>
        <dbReference type="EMBL" id="AFZ46850.1"/>
    </source>
</evidence>
<dbReference type="Gene3D" id="3.40.250.10">
    <property type="entry name" value="Rhodanese-like domain"/>
    <property type="match status" value="1"/>
</dbReference>
<dbReference type="SUPFAM" id="SSF52821">
    <property type="entry name" value="Rhodanese/Cell cycle control phosphatase"/>
    <property type="match status" value="1"/>
</dbReference>
<dbReference type="NCBIfam" id="NF001136">
    <property type="entry name" value="PRK00142.1-4"/>
    <property type="match status" value="1"/>
</dbReference>
<accession>K9YKD2</accession>
<dbReference type="EMBL" id="CP003940">
    <property type="protein sequence ID" value="AFZ46850.1"/>
    <property type="molecule type" value="Genomic_DNA"/>
</dbReference>
<organism evidence="3 4">
    <name type="scientific">Cyanobacterium stanieri (strain ATCC 29140 / PCC 7202)</name>
    <dbReference type="NCBI Taxonomy" id="292563"/>
    <lineage>
        <taxon>Bacteria</taxon>
        <taxon>Bacillati</taxon>
        <taxon>Cyanobacteriota</taxon>
        <taxon>Cyanophyceae</taxon>
        <taxon>Oscillatoriophycideae</taxon>
        <taxon>Chroococcales</taxon>
        <taxon>Geminocystaceae</taxon>
        <taxon>Cyanobacterium</taxon>
    </lineage>
</organism>